<protein>
    <submittedName>
        <fullName evidence="2">Predicted protein</fullName>
    </submittedName>
</protein>
<sequence>MNWWPGWTVEQRLPSFFMGGPGEWISHDWLALSMGMSLWGITSAMDMINLPNNENDPKKDFFLAFIASGDLRHIARTLNCLPSNYSGNLKILLNDCNMPIVCRNIVILLILGSIVDKTTATDIALHFQYSVFMPAEYCVTISSIITFLLKRAYDQGFGSIVIPLGQNSLLTFTLTKAMCIFFEHYISTSFLAQEIQDQYSKVRNAPSHGDYRNKMYAALRPSHHVAFLKFRQFGLVLPCGAPNAHFNTPNLSLFSLKGDVGDVVNVGKAHGANAEDIYGCLYFFLSKQLREVIDRLQTTSTSFFVQMLDACDLGCQIRDGSLAADGIPSSIRFDHIKVSNIIDANYVGLNNILTSWSPLLCVNHTTAIVGYFMNWFTIQCNGRVFGALEGGSVSSKLMRSLMDRVKQVRFHCCGSHNLIFTLLQGHGVELLEFEYVQTEFVAGYDLLCLGEMETKLYILPDVSDTIYDNSKPFSEFLKKQGINDILKKTDLTSVLCRLRNCCESRRLSLTATKHNCDLWSARGVLLYYVM</sequence>
<evidence type="ECO:0000259" key="1">
    <source>
        <dbReference type="Pfam" id="PF14737"/>
    </source>
</evidence>
<dbReference type="RefSeq" id="XP_001882698.1">
    <property type="nucleotide sequence ID" value="XM_001882663.1"/>
</dbReference>
<dbReference type="InterPro" id="IPR027974">
    <property type="entry name" value="DUF4470"/>
</dbReference>
<feature type="domain" description="DUF4470" evidence="1">
    <location>
        <begin position="38"/>
        <end position="133"/>
    </location>
</feature>
<dbReference type="EMBL" id="DS547107">
    <property type="protein sequence ID" value="EDR06851.1"/>
    <property type="molecule type" value="Genomic_DNA"/>
</dbReference>
<dbReference type="AlphaFoldDB" id="B0DFE6"/>
<dbReference type="Proteomes" id="UP000001194">
    <property type="component" value="Unassembled WGS sequence"/>
</dbReference>
<reference evidence="2 3" key="1">
    <citation type="journal article" date="2008" name="Nature">
        <title>The genome of Laccaria bicolor provides insights into mycorrhizal symbiosis.</title>
        <authorList>
            <person name="Martin F."/>
            <person name="Aerts A."/>
            <person name="Ahren D."/>
            <person name="Brun A."/>
            <person name="Danchin E.G.J."/>
            <person name="Duchaussoy F."/>
            <person name="Gibon J."/>
            <person name="Kohler A."/>
            <person name="Lindquist E."/>
            <person name="Pereda V."/>
            <person name="Salamov A."/>
            <person name="Shapiro H.J."/>
            <person name="Wuyts J."/>
            <person name="Blaudez D."/>
            <person name="Buee M."/>
            <person name="Brokstein P."/>
            <person name="Canbaeck B."/>
            <person name="Cohen D."/>
            <person name="Courty P.E."/>
            <person name="Coutinho P.M."/>
            <person name="Delaruelle C."/>
            <person name="Detter J.C."/>
            <person name="Deveau A."/>
            <person name="DiFazio S."/>
            <person name="Duplessis S."/>
            <person name="Fraissinet-Tachet L."/>
            <person name="Lucic E."/>
            <person name="Frey-Klett P."/>
            <person name="Fourrey C."/>
            <person name="Feussner I."/>
            <person name="Gay G."/>
            <person name="Grimwood J."/>
            <person name="Hoegger P.J."/>
            <person name="Jain P."/>
            <person name="Kilaru S."/>
            <person name="Labbe J."/>
            <person name="Lin Y.C."/>
            <person name="Legue V."/>
            <person name="Le Tacon F."/>
            <person name="Marmeisse R."/>
            <person name="Melayah D."/>
            <person name="Montanini B."/>
            <person name="Muratet M."/>
            <person name="Nehls U."/>
            <person name="Niculita-Hirzel H."/>
            <person name="Oudot-Le Secq M.P."/>
            <person name="Peter M."/>
            <person name="Quesneville H."/>
            <person name="Rajashekar B."/>
            <person name="Reich M."/>
            <person name="Rouhier N."/>
            <person name="Schmutz J."/>
            <person name="Yin T."/>
            <person name="Chalot M."/>
            <person name="Henrissat B."/>
            <person name="Kuees U."/>
            <person name="Lucas S."/>
            <person name="Van de Peer Y."/>
            <person name="Podila G.K."/>
            <person name="Polle A."/>
            <person name="Pukkila P.J."/>
            <person name="Richardson P.M."/>
            <person name="Rouze P."/>
            <person name="Sanders I.R."/>
            <person name="Stajich J.E."/>
            <person name="Tunlid A."/>
            <person name="Tuskan G."/>
            <person name="Grigoriev I.V."/>
        </authorList>
    </citation>
    <scope>NUCLEOTIDE SEQUENCE [LARGE SCALE GENOMIC DNA]</scope>
    <source>
        <strain evidence="3">S238N-H82 / ATCC MYA-4686</strain>
    </source>
</reference>
<gene>
    <name evidence="2" type="ORF">LACBIDRAFT_299776</name>
</gene>
<dbReference type="Pfam" id="PF14737">
    <property type="entry name" value="DUF4470"/>
    <property type="match status" value="1"/>
</dbReference>
<evidence type="ECO:0000313" key="3">
    <source>
        <dbReference type="Proteomes" id="UP000001194"/>
    </source>
</evidence>
<dbReference type="GeneID" id="6078092"/>
<proteinExistence type="predicted"/>
<organism evidence="3">
    <name type="scientific">Laccaria bicolor (strain S238N-H82 / ATCC MYA-4686)</name>
    <name type="common">Bicoloured deceiver</name>
    <name type="synonym">Laccaria laccata var. bicolor</name>
    <dbReference type="NCBI Taxonomy" id="486041"/>
    <lineage>
        <taxon>Eukaryota</taxon>
        <taxon>Fungi</taxon>
        <taxon>Dikarya</taxon>
        <taxon>Basidiomycota</taxon>
        <taxon>Agaricomycotina</taxon>
        <taxon>Agaricomycetes</taxon>
        <taxon>Agaricomycetidae</taxon>
        <taxon>Agaricales</taxon>
        <taxon>Agaricineae</taxon>
        <taxon>Hydnangiaceae</taxon>
        <taxon>Laccaria</taxon>
    </lineage>
</organism>
<dbReference type="InParanoid" id="B0DFE6"/>
<dbReference type="KEGG" id="lbc:LACBIDRAFT_299776"/>
<keyword evidence="3" id="KW-1185">Reference proteome</keyword>
<dbReference type="OrthoDB" id="5282002at2759"/>
<name>B0DFE6_LACBS</name>
<accession>B0DFE6</accession>
<evidence type="ECO:0000313" key="2">
    <source>
        <dbReference type="EMBL" id="EDR06851.1"/>
    </source>
</evidence>
<dbReference type="HOGENOM" id="CLU_018400_1_0_1"/>